<evidence type="ECO:0000313" key="2">
    <source>
        <dbReference type="Proteomes" id="UP000006166"/>
    </source>
</evidence>
<dbReference type="EMBL" id="CP001519">
    <property type="protein sequence ID" value="ACN93365.1"/>
    <property type="molecule type" value="Genomic_DNA"/>
</dbReference>
<evidence type="ECO:0000313" key="1">
    <source>
        <dbReference type="EMBL" id="ACN93365.1"/>
    </source>
</evidence>
<accession>A0A806C770</accession>
<dbReference type="AlphaFoldDB" id="A0A806C770"/>
<sequence length="39" mass="4535">MKNNLNQTPNELIILASTLQNINITFRNYSQKAILKLFN</sequence>
<gene>
    <name evidence="1" type="ORF">BSV1_D01</name>
</gene>
<protein>
    <submittedName>
        <fullName evidence="1">Uncharacterized protein</fullName>
    </submittedName>
</protein>
<reference evidence="1 2" key="1">
    <citation type="journal article" date="2011" name="J. Bacteriol.">
        <title>Whole genome sequence of an unusual Borrelia burgdorferi sensu lato isolate.</title>
        <authorList>
            <person name="Casjens S.R."/>
            <person name="Fraser-Liggett C.M."/>
            <person name="Mongodin E.F."/>
            <person name="Qiu W.G."/>
            <person name="Dunn J.J."/>
            <person name="Luft B.J."/>
            <person name="Schutzer S.E."/>
        </authorList>
    </citation>
    <scope>NUCLEOTIDE SEQUENCE [LARGE SCALE GENOMIC DNA]</scope>
    <source>
        <strain evidence="1 2">SV1</strain>
    </source>
</reference>
<geneLocation type="plasmid" evidence="1 2">
    <name>SV1_lp17</name>
</geneLocation>
<dbReference type="Proteomes" id="UP000006166">
    <property type="component" value="Plasmid SV1_lp17"/>
</dbReference>
<proteinExistence type="predicted"/>
<organism evidence="1 2">
    <name type="scientific">Borreliella finlandensis</name>
    <dbReference type="NCBI Taxonomy" id="498741"/>
    <lineage>
        <taxon>Bacteria</taxon>
        <taxon>Pseudomonadati</taxon>
        <taxon>Spirochaetota</taxon>
        <taxon>Spirochaetia</taxon>
        <taxon>Spirochaetales</taxon>
        <taxon>Borreliaceae</taxon>
        <taxon>Borreliella</taxon>
    </lineage>
</organism>
<keyword evidence="2" id="KW-1185">Reference proteome</keyword>
<name>A0A806C770_9SPIR</name>
<keyword evidence="1" id="KW-0614">Plasmid</keyword>